<dbReference type="PANTHER" id="PTHR48041">
    <property type="entry name" value="ABC TRANSPORTER G FAMILY MEMBER 28"/>
    <property type="match status" value="1"/>
</dbReference>
<keyword evidence="11" id="KW-1185">Reference proteome</keyword>
<feature type="transmembrane region" description="Helical" evidence="8">
    <location>
        <begin position="1009"/>
        <end position="1034"/>
    </location>
</feature>
<keyword evidence="5" id="KW-0067">ATP-binding</keyword>
<evidence type="ECO:0000256" key="4">
    <source>
        <dbReference type="ARBA" id="ARBA00022741"/>
    </source>
</evidence>
<dbReference type="AlphaFoldDB" id="A0AAD7U5P3"/>
<dbReference type="Gene3D" id="3.40.50.300">
    <property type="entry name" value="P-loop containing nucleotide triphosphate hydrolases"/>
    <property type="match status" value="2"/>
</dbReference>
<comment type="caution">
    <text evidence="10">The sequence shown here is derived from an EMBL/GenBank/DDBJ whole genome shotgun (WGS) entry which is preliminary data.</text>
</comment>
<dbReference type="SMART" id="SM00382">
    <property type="entry name" value="AAA"/>
    <property type="match status" value="2"/>
</dbReference>
<keyword evidence="7 8" id="KW-0472">Membrane</keyword>
<feature type="transmembrane region" description="Helical" evidence="8">
    <location>
        <begin position="1046"/>
        <end position="1067"/>
    </location>
</feature>
<evidence type="ECO:0000313" key="10">
    <source>
        <dbReference type="EMBL" id="KAJ8598224.1"/>
    </source>
</evidence>
<proteinExistence type="predicted"/>
<dbReference type="PROSITE" id="PS00211">
    <property type="entry name" value="ABC_TRANSPORTER_1"/>
    <property type="match status" value="1"/>
</dbReference>
<dbReference type="Pfam" id="PF01061">
    <property type="entry name" value="ABC2_membrane"/>
    <property type="match status" value="2"/>
</dbReference>
<evidence type="ECO:0000256" key="3">
    <source>
        <dbReference type="ARBA" id="ARBA00022692"/>
    </source>
</evidence>
<dbReference type="InterPro" id="IPR003439">
    <property type="entry name" value="ABC_transporter-like_ATP-bd"/>
</dbReference>
<evidence type="ECO:0000259" key="9">
    <source>
        <dbReference type="PROSITE" id="PS50893"/>
    </source>
</evidence>
<feature type="transmembrane region" description="Helical" evidence="8">
    <location>
        <begin position="416"/>
        <end position="439"/>
    </location>
</feature>
<dbReference type="GO" id="GO:0016020">
    <property type="term" value="C:membrane"/>
    <property type="evidence" value="ECO:0007669"/>
    <property type="project" value="UniProtKB-SubCell"/>
</dbReference>
<reference evidence="10" key="1">
    <citation type="submission" date="2023-01" db="EMBL/GenBank/DDBJ databases">
        <title>Metagenome sequencing of chrysophaentin producing Chrysophaeum taylorii.</title>
        <authorList>
            <person name="Davison J."/>
            <person name="Bewley C."/>
        </authorList>
    </citation>
    <scope>NUCLEOTIDE SEQUENCE</scope>
    <source>
        <strain evidence="10">NIES-1699</strain>
    </source>
</reference>
<protein>
    <recommendedName>
        <fullName evidence="9">ABC transporter domain-containing protein</fullName>
    </recommendedName>
</protein>
<feature type="transmembrane region" description="Helical" evidence="8">
    <location>
        <begin position="1074"/>
        <end position="1093"/>
    </location>
</feature>
<evidence type="ECO:0000313" key="11">
    <source>
        <dbReference type="Proteomes" id="UP001230188"/>
    </source>
</evidence>
<keyword evidence="6 8" id="KW-1133">Transmembrane helix</keyword>
<dbReference type="GO" id="GO:0005524">
    <property type="term" value="F:ATP binding"/>
    <property type="evidence" value="ECO:0007669"/>
    <property type="project" value="UniProtKB-KW"/>
</dbReference>
<dbReference type="GO" id="GO:0140359">
    <property type="term" value="F:ABC-type transporter activity"/>
    <property type="evidence" value="ECO:0007669"/>
    <property type="project" value="InterPro"/>
</dbReference>
<dbReference type="InterPro" id="IPR013525">
    <property type="entry name" value="ABC2_TM"/>
</dbReference>
<dbReference type="PROSITE" id="PS50893">
    <property type="entry name" value="ABC_TRANSPORTER_2"/>
    <property type="match status" value="2"/>
</dbReference>
<dbReference type="EMBL" id="JAQMWT010000684">
    <property type="protein sequence ID" value="KAJ8598224.1"/>
    <property type="molecule type" value="Genomic_DNA"/>
</dbReference>
<evidence type="ECO:0000256" key="1">
    <source>
        <dbReference type="ARBA" id="ARBA00004141"/>
    </source>
</evidence>
<feature type="transmembrane region" description="Helical" evidence="8">
    <location>
        <begin position="931"/>
        <end position="951"/>
    </location>
</feature>
<feature type="domain" description="ABC transporter" evidence="9">
    <location>
        <begin position="651"/>
        <end position="867"/>
    </location>
</feature>
<keyword evidence="2" id="KW-0813">Transport</keyword>
<dbReference type="InterPro" id="IPR027417">
    <property type="entry name" value="P-loop_NTPase"/>
</dbReference>
<dbReference type="InterPro" id="IPR050352">
    <property type="entry name" value="ABCG_transporters"/>
</dbReference>
<evidence type="ECO:0000256" key="6">
    <source>
        <dbReference type="ARBA" id="ARBA00022989"/>
    </source>
</evidence>
<feature type="transmembrane region" description="Helical" evidence="8">
    <location>
        <begin position="576"/>
        <end position="595"/>
    </location>
</feature>
<feature type="transmembrane region" description="Helical" evidence="8">
    <location>
        <begin position="1163"/>
        <end position="1182"/>
    </location>
</feature>
<keyword evidence="4" id="KW-0547">Nucleotide-binding</keyword>
<keyword evidence="3 8" id="KW-0812">Transmembrane</keyword>
<feature type="domain" description="ABC transporter" evidence="9">
    <location>
        <begin position="41"/>
        <end position="279"/>
    </location>
</feature>
<name>A0AAD7U5P3_9STRA</name>
<feature type="transmembrane region" description="Helical" evidence="8">
    <location>
        <begin position="459"/>
        <end position="479"/>
    </location>
</feature>
<dbReference type="Pfam" id="PF00005">
    <property type="entry name" value="ABC_tran"/>
    <property type="match status" value="2"/>
</dbReference>
<dbReference type="InterPro" id="IPR017871">
    <property type="entry name" value="ABC_transporter-like_CS"/>
</dbReference>
<gene>
    <name evidence="10" type="ORF">CTAYLR_005537</name>
</gene>
<sequence>MRSERREERLQRVIPEDVVGKIIAQRAKSFDFVEASFSCDVKSVPLVISRLGVSVKGHQVLSRVSARCAPGELTCVMGPSGAGKTQLLLTLAGRLPAGATVAGNATLGGVSILGLSPQTRKDLIGYVSQEPAFCPGWESMSVGAYVDYVAMLQLGFRADYSVLDALDVDVRTQISVLSGGERKRLAIAADALLKRSQVCLYDEPTSSLGHADALGLVRFISRLTRRANCFTIATIHQPGDSIFSLFDALVLLKSGSAVYAGPRAEARDRLEGNSPASTTAEWLLDSISMFDDFAVDDLSRDDQERTFRKPAASFSIARNALEFVRETTVLTRRLAAIFLFDVNLTAIPFVLQMAQCTLSGWFMLNPSNTADGAWARFYAASFTQAQSHDHCVPLIVCYCAIAPITSSEMRNGRYRYVSFFVALFICTSIRSILMTIPTMTIYYVMVDWYPGSPFFKTALFQWLGAHSLTLMTILLVSALQGDTTLASLMMTIWMILNNNLKGVFFSQRVMPTALAAHFSDILPLRWVNDGTATSQLRGRVYECRGREKEVYLCPVRGSSILDHFNMGQTRDWVLRFGVYELACVIVILCALHRIVICRIKLVAANDLQLSGKNHVVEPVAVDNKDVDDDDKVVQRLVALLSETTPPIVRPLRVEQLSVGSSRSSLVRNASFRSDPGSLTAIFGNSGSGKSTLLNALAGRIPATGRVERHHAIAYVQQHPQLPRWLNVLELFAYHAQLAGLPEDIVDATIGFLGLRRVARTNISRLSGGEARRAALGADGILSGRPWLLIDEPTTGLSASDAYHLAKNMHAFALATRWVLLTSLHSPRVEIFALFETVVLLGKGGVCYYAGPRDQVPASFEGSDANAAEAIMTRLKVLDDYDDDDDEILLLRDNEGPVPAKVPPSAPYAKPTLEHVWIHCRRHTKLTLRNPGLGFALLLQHSLVSAVIGLACSRLDVRLASLARDVAGVAQIAPTLGFATSMMAWDVVDDLEHQVCHEVRCGKYSAMSSLAALVAVHSFRVLLCSALPAVVPTYFLAGLNPTPRAFLHTLATTWICCLYGLASLLFLLGLCRKKAVMGTWMALVFYTSTLNGFYRAIADFPKVLRWFANHLGVFYMMLDVAVTTQLPKTLRCGRNRGLSNCPVSAKTYLQETHSYARHTLSARYLQASTLVLLLGALGCVFMARRLHY</sequence>
<evidence type="ECO:0000256" key="5">
    <source>
        <dbReference type="ARBA" id="ARBA00022840"/>
    </source>
</evidence>
<evidence type="ECO:0000256" key="8">
    <source>
        <dbReference type="SAM" id="Phobius"/>
    </source>
</evidence>
<dbReference type="SUPFAM" id="SSF52540">
    <property type="entry name" value="P-loop containing nucleoside triphosphate hydrolases"/>
    <property type="match status" value="2"/>
</dbReference>
<dbReference type="InterPro" id="IPR003593">
    <property type="entry name" value="AAA+_ATPase"/>
</dbReference>
<comment type="subcellular location">
    <subcellularLocation>
        <location evidence="1">Membrane</location>
        <topology evidence="1">Multi-pass membrane protein</topology>
    </subcellularLocation>
</comment>
<evidence type="ECO:0000256" key="2">
    <source>
        <dbReference type="ARBA" id="ARBA00022448"/>
    </source>
</evidence>
<evidence type="ECO:0000256" key="7">
    <source>
        <dbReference type="ARBA" id="ARBA00023136"/>
    </source>
</evidence>
<dbReference type="PANTHER" id="PTHR48041:SF139">
    <property type="entry name" value="PROTEIN SCARLET"/>
    <property type="match status" value="1"/>
</dbReference>
<organism evidence="10 11">
    <name type="scientific">Chrysophaeum taylorii</name>
    <dbReference type="NCBI Taxonomy" id="2483200"/>
    <lineage>
        <taxon>Eukaryota</taxon>
        <taxon>Sar</taxon>
        <taxon>Stramenopiles</taxon>
        <taxon>Ochrophyta</taxon>
        <taxon>Pelagophyceae</taxon>
        <taxon>Pelagomonadales</taxon>
        <taxon>Pelagomonadaceae</taxon>
        <taxon>Chrysophaeum</taxon>
    </lineage>
</organism>
<dbReference type="GO" id="GO:0016887">
    <property type="term" value="F:ATP hydrolysis activity"/>
    <property type="evidence" value="ECO:0007669"/>
    <property type="project" value="InterPro"/>
</dbReference>
<accession>A0AAD7U5P3</accession>
<dbReference type="Proteomes" id="UP001230188">
    <property type="component" value="Unassembled WGS sequence"/>
</dbReference>